<dbReference type="SUPFAM" id="SSF55048">
    <property type="entry name" value="Probable ACP-binding domain of malonyl-CoA ACP transacylase"/>
    <property type="match status" value="1"/>
</dbReference>
<dbReference type="SMART" id="SM00825">
    <property type="entry name" value="PKS_KS"/>
    <property type="match status" value="1"/>
</dbReference>
<dbReference type="PROSITE" id="PS52004">
    <property type="entry name" value="KS3_2"/>
    <property type="match status" value="1"/>
</dbReference>
<dbReference type="InterPro" id="IPR014031">
    <property type="entry name" value="Ketoacyl_synth_C"/>
</dbReference>
<dbReference type="GO" id="GO:0044550">
    <property type="term" value="P:secondary metabolite biosynthetic process"/>
    <property type="evidence" value="ECO:0007669"/>
    <property type="project" value="UniProtKB-ARBA"/>
</dbReference>
<sequence>MIDSGGNHDVGSSNNDSLASTEDRSSNDSHPDPSVKPIAICGMACRLPGGVKNPQDLWDLLMAKKDARTMVPETRYNVAGYHWPTKKPGHTITKHGYFLDSDVDIGALDTSVFPMARGELEVLDPQQRLLLEVSRESIDDAGEVNWQGTNVGVYVGTFGNDWYDILQRDSQRYGAYYITTSHDFGVSNRVSHLMDLHGPSMTVRTACSSSLVALNEACAAIGKGDCSSAIVAGTSIIMAPSLTTDMSDQGTLSPDGSCNTFSTKANGYARGEGVVALFVKSLDDALRDGNPIRSVIVGSATNADGNTPMLVMPSSDAQEALIRRAYRTAGIAESDISKTGFFECHGTGTPMGDPIETTAIARVFGGSGGVHIGSIKPNIGHGEGVSGLTAILKAVLSLENQTIAPNIKCSPLSDKIPFAEGQLVVPTEATPWPEGRYERVSVNSFGIGGSNAHVILDSPRRFPAIQSRHAGLAKSSANEPHLLLLSGSSDRSLESLAKGLEEYVENGPESLSLRDVAYTMARRRQQLSFRSFAVGTRHQLGNPSPPLSSKGSSPSVIMVFTGQGAQWPQMGRQLLRSNKVFRETIRSLDNHLQDLGPPKPEWKIEDELLKPARTSRVNQPEFSQPLCTALQIALVDTLTSVGISPAAVVGHSSGEMGAAYAAGGLSAREAIVVAFYRGLVSAKTTRDGTMAAVGLSWKETEEFLLPGVVLACDNSPRSVTISGDTERVSEVLARIKQKLPNTLTKALEVGNAYHSHHMKDVGEEYYNLMVAAGVAGATPSLPVYSSVTGKLFEKDGSANGEGGTSLFGPSYWRSNLESPVLFNSAVASILKQPPAGGSDNLVFVEAGPHSALSGPLRQILTSQSNTAPYVPLMKRKENAVETLLNAVGKLWTLHVPVDLSSLIQDGKCLPDLPRYPWNHQKTYWRESRVALEWRMNSNPCHDLLGLKVPESTTVEPVWRNLLHLDNAPWIRDHRIHEDIVFPFTGYVAMASEAVAQITGNRESVELRRVSVNTALVIREGAPTEIVTTLRRHRLTTSQESRWWDFSITAHNGHAWTNHCFGQVSATPQPLQPDDESVLDDTSTPHEVNVRQWYDRVSRGGLRYGHHFRSLEEVRTSAAGPEHVGVARMKNNWHGDEDRYHLHPVVLDSLFQLVGAAAHHGFTHAYSPAVPISVGHIAISRCSVDDLTLRVSSKQVGGSTAADGACIAGSQVVMRVSNASFSPLNTGGAGADSALSKTARSSWVCHIEFMDANTLAKPTRDNSAYFEALEDMATTAVLLCRRSLSGNGAPQPPATHVQNYVKWIQGCPLAETHDADDLRVRFAELHDSLRDGPASHAAMAVARICDNIVPLVSGHTQVSSILNEDGLLDKVYQFLGSYDVSPLLKCLSRMQPNLRILELRSDTAPAVSSVVGALQDPDGQPLYSRYVYADRQTVTTSDIRDRLKGIPNLEFANLDISRDPMAQGFKEQQFDLILAAGVLHSTPSLHHSLRHIHQLLSPDGRLILQQPREGLCWLKYVLGLLPGWWRGVEDNRVDEPFVDVKRWEKELLLSGYRGLDAAVSDSPGSMGLNTVMVARPQPRTVPTRRVMVLMSEANLETKKLPLETSLESLGIQTSRCTLNDRPIPGQDVIAVLETEEPFFAGIDAETFEKFNKWIGNFEGSNSGILWITRVSQIQCKDPRFALVTGLARTIRSEMGIAFGICEVDDLDSVSGAEMAARVCRRFHERDPDLSQDLEFVISGGVVRVGRFFPQPPLSKTLDNGEPSDGHIALSIGHPGRIDSLAWEQRRSKPLGDFEVEIDVRVVGLNFRDVLEAMGIIGVVETERRFGLEATGVVKRVGRQVTKVSVGDRVLAMGTGAFSTAFTTSEMLCHKLPDNLSFADGATMVIAFLTAIYALIHTGRLQKGMSVLIHSGCGGVGLASIQIAHMLGAQVYATVGSEEKVNYLMKAFGLPRNRIFSSHNESFAHDILRETQGKGVDLALNSLSGDLLHATWRCVAKWGTMVEIGKVDLLGAGKLDMDMFLGSRSYSCFDLRQMAEERPEMISLYVLPPIITPLPGQVLTNTVLLFRSLLSEMTTYYEQRKIQPIPQSAKFPAGKVESAFREMQKGQHIGKILVSLSEDTTNGENDISINYPVANKTGHHLHLDPEATYLLIGGLGGLGRSVSVWMVQHGARHLTYLSRSAGSDPQHDKFALVLASMGCSVQFVQGSVAEREDVARAIQGASKPVKGIIHLGMVLRDQSFQRMTLNDWNDATKPKIDGVWHLHRVSVDQGLELDFMILFSSLSGILGQPGQANYAAANTFLDAFAKYRKSMGLPVTTLDIGAMEGVGYLAQNEELLKKMKGTGWNPVQEEELLRVLGSAMLPSANVKSEEVSTDPWAPILDRDTVLIGLSPSSTSSASRFSKDARMIALLNSGQASLGAGSDSTDHLQAFMAQAKSDPSLFTKPGSAEMLAREIGKKLFALLLKPDDEPSLTAGLAELGLDSLIAVEMRAWWRQVFGLDISVLEMLAMGSLGAMGKKLAEKLANDQ</sequence>
<feature type="compositionally biased region" description="Polar residues" evidence="9">
    <location>
        <begin position="10"/>
        <end position="20"/>
    </location>
</feature>
<accession>A0A9N9VZU9</accession>
<dbReference type="GO" id="GO:0006633">
    <property type="term" value="P:fatty acid biosynthetic process"/>
    <property type="evidence" value="ECO:0007669"/>
    <property type="project" value="TreeGrafter"/>
</dbReference>
<dbReference type="Pfam" id="PF08659">
    <property type="entry name" value="KR"/>
    <property type="match status" value="1"/>
</dbReference>
<feature type="region of interest" description="Disordered" evidence="9">
    <location>
        <begin position="1"/>
        <end position="35"/>
    </location>
</feature>
<dbReference type="InterPro" id="IPR014030">
    <property type="entry name" value="Ketoacyl_synth_N"/>
</dbReference>
<dbReference type="PANTHER" id="PTHR43775">
    <property type="entry name" value="FATTY ACID SYNTHASE"/>
    <property type="match status" value="1"/>
</dbReference>
<feature type="active site" description="Proton donor; for dehydratase activity" evidence="8">
    <location>
        <position position="1147"/>
    </location>
</feature>
<dbReference type="Pfam" id="PF14765">
    <property type="entry name" value="PS-DH"/>
    <property type="match status" value="1"/>
</dbReference>
<dbReference type="PANTHER" id="PTHR43775:SF28">
    <property type="entry name" value="SYNTHASE, PUTATIVE-RELATED"/>
    <property type="match status" value="1"/>
</dbReference>
<gene>
    <name evidence="13" type="ORF">CRHIZ90672A_00006428</name>
</gene>
<dbReference type="Pfam" id="PF08242">
    <property type="entry name" value="Methyltransf_12"/>
    <property type="match status" value="1"/>
</dbReference>
<dbReference type="SUPFAM" id="SSF47336">
    <property type="entry name" value="ACP-like"/>
    <property type="match status" value="1"/>
</dbReference>
<dbReference type="GO" id="GO:0031177">
    <property type="term" value="F:phosphopantetheine binding"/>
    <property type="evidence" value="ECO:0007669"/>
    <property type="project" value="InterPro"/>
</dbReference>
<dbReference type="InterPro" id="IPR016035">
    <property type="entry name" value="Acyl_Trfase/lysoPLipase"/>
</dbReference>
<protein>
    <recommendedName>
        <fullName evidence="15">Carrier domain-containing protein</fullName>
    </recommendedName>
</protein>
<evidence type="ECO:0000256" key="6">
    <source>
        <dbReference type="ARBA" id="ARBA00023268"/>
    </source>
</evidence>
<feature type="active site" description="Proton acceptor; for dehydratase activity" evidence="8">
    <location>
        <position position="973"/>
    </location>
</feature>
<dbReference type="CDD" id="cd02440">
    <property type="entry name" value="AdoMet_MTases"/>
    <property type="match status" value="1"/>
</dbReference>
<evidence type="ECO:0000313" key="13">
    <source>
        <dbReference type="EMBL" id="CAH0038963.1"/>
    </source>
</evidence>
<dbReference type="Gene3D" id="3.30.70.3290">
    <property type="match status" value="1"/>
</dbReference>
<dbReference type="InterPro" id="IPR014043">
    <property type="entry name" value="Acyl_transferase_dom"/>
</dbReference>
<dbReference type="Gene3D" id="1.10.1200.10">
    <property type="entry name" value="ACP-like"/>
    <property type="match status" value="1"/>
</dbReference>
<dbReference type="InterPro" id="IPR049551">
    <property type="entry name" value="PKS_DH_C"/>
</dbReference>
<dbReference type="Pfam" id="PF00698">
    <property type="entry name" value="Acyl_transf_1"/>
    <property type="match status" value="1"/>
</dbReference>
<feature type="region of interest" description="N-terminal hotdog fold" evidence="8">
    <location>
        <begin position="941"/>
        <end position="1070"/>
    </location>
</feature>
<evidence type="ECO:0000256" key="7">
    <source>
        <dbReference type="ARBA" id="ARBA00023315"/>
    </source>
</evidence>
<dbReference type="CDD" id="cd00833">
    <property type="entry name" value="PKS"/>
    <property type="match status" value="1"/>
</dbReference>
<evidence type="ECO:0000259" key="12">
    <source>
        <dbReference type="PROSITE" id="PS52019"/>
    </source>
</evidence>
<dbReference type="Pfam" id="PF08240">
    <property type="entry name" value="ADH_N"/>
    <property type="match status" value="1"/>
</dbReference>
<dbReference type="GO" id="GO:0016491">
    <property type="term" value="F:oxidoreductase activity"/>
    <property type="evidence" value="ECO:0007669"/>
    <property type="project" value="UniProtKB-KW"/>
</dbReference>
<dbReference type="Pfam" id="PF00550">
    <property type="entry name" value="PP-binding"/>
    <property type="match status" value="1"/>
</dbReference>
<dbReference type="InterPro" id="IPR020806">
    <property type="entry name" value="PKS_PP-bd"/>
</dbReference>
<dbReference type="EMBL" id="CABFNQ020000760">
    <property type="protein sequence ID" value="CAH0038963.1"/>
    <property type="molecule type" value="Genomic_DNA"/>
</dbReference>
<dbReference type="Proteomes" id="UP000696573">
    <property type="component" value="Unassembled WGS sequence"/>
</dbReference>
<dbReference type="InterPro" id="IPR042104">
    <property type="entry name" value="PKS_dehydratase_sf"/>
</dbReference>
<feature type="region of interest" description="C-terminal hotdog fold" evidence="8">
    <location>
        <begin position="1083"/>
        <end position="1229"/>
    </location>
</feature>
<dbReference type="InterPro" id="IPR013149">
    <property type="entry name" value="ADH-like_C"/>
</dbReference>
<dbReference type="InterPro" id="IPR036291">
    <property type="entry name" value="NAD(P)-bd_dom_sf"/>
</dbReference>
<dbReference type="InterPro" id="IPR011032">
    <property type="entry name" value="GroES-like_sf"/>
</dbReference>
<dbReference type="InterPro" id="IPR020807">
    <property type="entry name" value="PKS_DH"/>
</dbReference>
<evidence type="ECO:0008006" key="15">
    <source>
        <dbReference type="Google" id="ProtNLM"/>
    </source>
</evidence>
<dbReference type="FunFam" id="3.40.50.720:FF:000209">
    <property type="entry name" value="Polyketide synthase Pks12"/>
    <property type="match status" value="1"/>
</dbReference>
<dbReference type="InterPro" id="IPR056501">
    <property type="entry name" value="NAD-bd_HRPKS_sdrA"/>
</dbReference>
<dbReference type="Pfam" id="PF23114">
    <property type="entry name" value="NAD-bd_HRPKS_sdrA"/>
    <property type="match status" value="1"/>
</dbReference>
<dbReference type="InterPro" id="IPR009081">
    <property type="entry name" value="PP-bd_ACP"/>
</dbReference>
<evidence type="ECO:0000313" key="14">
    <source>
        <dbReference type="Proteomes" id="UP000696573"/>
    </source>
</evidence>
<keyword evidence="3" id="KW-0808">Transferase</keyword>
<name>A0A9N9VZU9_9HYPO</name>
<dbReference type="InterPro" id="IPR013217">
    <property type="entry name" value="Methyltransf_12"/>
</dbReference>
<evidence type="ECO:0000256" key="3">
    <source>
        <dbReference type="ARBA" id="ARBA00022679"/>
    </source>
</evidence>
<feature type="domain" description="Carrier" evidence="10">
    <location>
        <begin position="2443"/>
        <end position="2520"/>
    </location>
</feature>
<feature type="domain" description="PKS/mFAS DH" evidence="12">
    <location>
        <begin position="941"/>
        <end position="1229"/>
    </location>
</feature>
<dbReference type="InterPro" id="IPR057326">
    <property type="entry name" value="KR_dom"/>
</dbReference>
<feature type="domain" description="Ketosynthase family 3 (KS3)" evidence="11">
    <location>
        <begin position="35"/>
        <end position="458"/>
    </location>
</feature>
<keyword evidence="14" id="KW-1185">Reference proteome</keyword>
<evidence type="ECO:0000256" key="4">
    <source>
        <dbReference type="ARBA" id="ARBA00022857"/>
    </source>
</evidence>
<evidence type="ECO:0000256" key="9">
    <source>
        <dbReference type="SAM" id="MobiDB-lite"/>
    </source>
</evidence>
<evidence type="ECO:0000256" key="1">
    <source>
        <dbReference type="ARBA" id="ARBA00022450"/>
    </source>
</evidence>
<keyword evidence="5" id="KW-0560">Oxidoreductase</keyword>
<keyword evidence="4" id="KW-0521">NADP</keyword>
<dbReference type="SMART" id="SM00822">
    <property type="entry name" value="PKS_KR"/>
    <property type="match status" value="1"/>
</dbReference>
<evidence type="ECO:0000256" key="2">
    <source>
        <dbReference type="ARBA" id="ARBA00022553"/>
    </source>
</evidence>
<dbReference type="SUPFAM" id="SSF52151">
    <property type="entry name" value="FabD/lysophospholipase-like"/>
    <property type="match status" value="1"/>
</dbReference>
<dbReference type="GO" id="GO:0004312">
    <property type="term" value="F:fatty acid synthase activity"/>
    <property type="evidence" value="ECO:0007669"/>
    <property type="project" value="TreeGrafter"/>
</dbReference>
<dbReference type="InterPro" id="IPR020843">
    <property type="entry name" value="ER"/>
</dbReference>
<evidence type="ECO:0000259" key="11">
    <source>
        <dbReference type="PROSITE" id="PS52004"/>
    </source>
</evidence>
<keyword evidence="6" id="KW-0511">Multifunctional enzyme</keyword>
<dbReference type="InterPro" id="IPR013154">
    <property type="entry name" value="ADH-like_N"/>
</dbReference>
<dbReference type="Gene3D" id="3.40.47.10">
    <property type="match status" value="1"/>
</dbReference>
<dbReference type="InterPro" id="IPR013968">
    <property type="entry name" value="PKS_KR"/>
</dbReference>
<dbReference type="InterPro" id="IPR049900">
    <property type="entry name" value="PKS_mFAS_DH"/>
</dbReference>
<feature type="compositionally biased region" description="Basic and acidic residues" evidence="9">
    <location>
        <begin position="21"/>
        <end position="33"/>
    </location>
</feature>
<dbReference type="InterPro" id="IPR036736">
    <property type="entry name" value="ACP-like_sf"/>
</dbReference>
<evidence type="ECO:0000259" key="10">
    <source>
        <dbReference type="PROSITE" id="PS50075"/>
    </source>
</evidence>
<dbReference type="Gene3D" id="3.10.129.110">
    <property type="entry name" value="Polyketide synthase dehydratase"/>
    <property type="match status" value="1"/>
</dbReference>
<dbReference type="Gene3D" id="3.90.180.10">
    <property type="entry name" value="Medium-chain alcohol dehydrogenases, catalytic domain"/>
    <property type="match status" value="1"/>
</dbReference>
<dbReference type="Gene3D" id="3.40.50.720">
    <property type="entry name" value="NAD(P)-binding Rossmann-like Domain"/>
    <property type="match status" value="2"/>
</dbReference>
<keyword evidence="7" id="KW-0012">Acyltransferase</keyword>
<dbReference type="SUPFAM" id="SSF51735">
    <property type="entry name" value="NAD(P)-binding Rossmann-fold domains"/>
    <property type="match status" value="2"/>
</dbReference>
<dbReference type="PROSITE" id="PS52019">
    <property type="entry name" value="PKS_MFAS_DH"/>
    <property type="match status" value="1"/>
</dbReference>
<dbReference type="Gene3D" id="3.40.50.150">
    <property type="entry name" value="Vaccinia Virus protein VP39"/>
    <property type="match status" value="1"/>
</dbReference>
<dbReference type="InterPro" id="IPR029063">
    <property type="entry name" value="SAM-dependent_MTases_sf"/>
</dbReference>
<dbReference type="InterPro" id="IPR020841">
    <property type="entry name" value="PKS_Beta-ketoAc_synthase_dom"/>
</dbReference>
<dbReference type="InterPro" id="IPR049552">
    <property type="entry name" value="PKS_DH_N"/>
</dbReference>
<dbReference type="SMART" id="SM00826">
    <property type="entry name" value="PKS_DH"/>
    <property type="match status" value="1"/>
</dbReference>
<keyword evidence="1" id="KW-0596">Phosphopantetheine</keyword>
<keyword evidence="2" id="KW-0597">Phosphoprotein</keyword>
<proteinExistence type="predicted"/>
<organism evidence="13 14">
    <name type="scientific">Clonostachys rhizophaga</name>
    <dbReference type="NCBI Taxonomy" id="160324"/>
    <lineage>
        <taxon>Eukaryota</taxon>
        <taxon>Fungi</taxon>
        <taxon>Dikarya</taxon>
        <taxon>Ascomycota</taxon>
        <taxon>Pezizomycotina</taxon>
        <taxon>Sordariomycetes</taxon>
        <taxon>Hypocreomycetidae</taxon>
        <taxon>Hypocreales</taxon>
        <taxon>Bionectriaceae</taxon>
        <taxon>Clonostachys</taxon>
    </lineage>
</organism>
<dbReference type="SMART" id="SM00823">
    <property type="entry name" value="PKS_PP"/>
    <property type="match status" value="1"/>
</dbReference>
<reference evidence="13" key="1">
    <citation type="submission" date="2021-10" db="EMBL/GenBank/DDBJ databases">
        <authorList>
            <person name="Piombo E."/>
        </authorList>
    </citation>
    <scope>NUCLEOTIDE SEQUENCE</scope>
</reference>
<dbReference type="SMART" id="SM00827">
    <property type="entry name" value="PKS_AT"/>
    <property type="match status" value="1"/>
</dbReference>
<evidence type="ECO:0000256" key="8">
    <source>
        <dbReference type="PROSITE-ProRule" id="PRU01363"/>
    </source>
</evidence>
<dbReference type="SUPFAM" id="SSF50129">
    <property type="entry name" value="GroES-like"/>
    <property type="match status" value="1"/>
</dbReference>
<comment type="caution">
    <text evidence="13">The sequence shown here is derived from an EMBL/GenBank/DDBJ whole genome shotgun (WGS) entry which is preliminary data.</text>
</comment>
<dbReference type="Gene3D" id="3.40.366.10">
    <property type="entry name" value="Malonyl-Coenzyme A Acyl Carrier Protein, domain 2"/>
    <property type="match status" value="1"/>
</dbReference>
<dbReference type="SUPFAM" id="SSF53335">
    <property type="entry name" value="S-adenosyl-L-methionine-dependent methyltransferases"/>
    <property type="match status" value="1"/>
</dbReference>
<dbReference type="Pfam" id="PF21089">
    <property type="entry name" value="PKS_DH_N"/>
    <property type="match status" value="1"/>
</dbReference>
<dbReference type="InterPro" id="IPR016036">
    <property type="entry name" value="Malonyl_transacylase_ACP-bd"/>
</dbReference>
<dbReference type="GO" id="GO:1901336">
    <property type="term" value="P:lactone biosynthetic process"/>
    <property type="evidence" value="ECO:0007669"/>
    <property type="project" value="UniProtKB-ARBA"/>
</dbReference>
<dbReference type="InterPro" id="IPR001227">
    <property type="entry name" value="Ac_transferase_dom_sf"/>
</dbReference>
<dbReference type="SMART" id="SM00829">
    <property type="entry name" value="PKS_ER"/>
    <property type="match status" value="1"/>
</dbReference>
<dbReference type="SUPFAM" id="SSF53901">
    <property type="entry name" value="Thiolase-like"/>
    <property type="match status" value="1"/>
</dbReference>
<dbReference type="InterPro" id="IPR032821">
    <property type="entry name" value="PKS_assoc"/>
</dbReference>
<evidence type="ECO:0000256" key="5">
    <source>
        <dbReference type="ARBA" id="ARBA00023002"/>
    </source>
</evidence>
<dbReference type="OrthoDB" id="329835at2759"/>
<dbReference type="Pfam" id="PF02801">
    <property type="entry name" value="Ketoacyl-synt_C"/>
    <property type="match status" value="1"/>
</dbReference>
<dbReference type="CDD" id="cd05195">
    <property type="entry name" value="enoyl_red"/>
    <property type="match status" value="1"/>
</dbReference>
<dbReference type="InterPro" id="IPR016039">
    <property type="entry name" value="Thiolase-like"/>
</dbReference>
<dbReference type="PROSITE" id="PS50075">
    <property type="entry name" value="CARRIER"/>
    <property type="match status" value="1"/>
</dbReference>
<dbReference type="Pfam" id="PF16197">
    <property type="entry name" value="KAsynt_C_assoc"/>
    <property type="match status" value="1"/>
</dbReference>
<dbReference type="Pfam" id="PF00109">
    <property type="entry name" value="ketoacyl-synt"/>
    <property type="match status" value="1"/>
</dbReference>
<dbReference type="InterPro" id="IPR050091">
    <property type="entry name" value="PKS_NRPS_Biosynth_Enz"/>
</dbReference>
<dbReference type="Pfam" id="PF00107">
    <property type="entry name" value="ADH_zinc_N"/>
    <property type="match status" value="1"/>
</dbReference>